<dbReference type="InterPro" id="IPR050930">
    <property type="entry name" value="MFS_Vesicular_Transporter"/>
</dbReference>
<evidence type="ECO:0000256" key="2">
    <source>
        <dbReference type="ARBA" id="ARBA00006829"/>
    </source>
</evidence>
<feature type="transmembrane region" description="Helical" evidence="7">
    <location>
        <begin position="360"/>
        <end position="384"/>
    </location>
</feature>
<feature type="transmembrane region" description="Helical" evidence="7">
    <location>
        <begin position="12"/>
        <end position="35"/>
    </location>
</feature>
<dbReference type="PROSITE" id="PS50850">
    <property type="entry name" value="MFS"/>
    <property type="match status" value="1"/>
</dbReference>
<evidence type="ECO:0000256" key="4">
    <source>
        <dbReference type="ARBA" id="ARBA00022692"/>
    </source>
</evidence>
<sequence length="456" mass="48745">MAPNSSSIQWRSSTTFIILCVAIALFAESFLYGYVVPILPYLLEDRNHIDPSKTLTFTYIILTSYGIMCVLSAMAVGPLADRAKTRRGPLLIALSIAFLGTLVLATAITVPLILIGRALQAIGGTTAWIVGLATLRDSINGKDMGKAFGLVHSFVSVGALSGPAVAGLLLEAAGYWWTWGVVLLVLVLDIVMRLVMLEGPKYLECHGQVGPNKPSNQATEYSTLLPDSGMPERYAENVANLSMFRFYKVMLSQRRVVVGLLCSVIYSAMLASYNTTVPLHVRRAFGWGSSHTGLLFVGLQGPAILLSPLCGWFRDRFGTKLPATIGFVSLAPLVWLLGAADQKQFPWAATEDSSKVTYTLAILGIGCVTNLMSSVGTIEITCAVDDIESKEPGFFGPNGGYSRSYSLSNLSFSSGLLVGPLLSGALADNVGYYYMNTVLAVICATMSILASTCLGG</sequence>
<comment type="subcellular location">
    <subcellularLocation>
        <location evidence="1">Membrane</location>
        <topology evidence="1">Multi-pass membrane protein</topology>
    </subcellularLocation>
</comment>
<keyword evidence="4 7" id="KW-0812">Transmembrane</keyword>
<keyword evidence="6 7" id="KW-0472">Membrane</keyword>
<dbReference type="EMBL" id="ML732816">
    <property type="protein sequence ID" value="KAB8271470.1"/>
    <property type="molecule type" value="Genomic_DNA"/>
</dbReference>
<reference evidence="9 10" key="1">
    <citation type="submission" date="2019-04" db="EMBL/GenBank/DDBJ databases">
        <title>Fungal friends and foes A comparative genomics study of 23 Aspergillus species from section Flavi.</title>
        <authorList>
            <consortium name="DOE Joint Genome Institute"/>
            <person name="Kjaerbolling I."/>
            <person name="Vesth T.C."/>
            <person name="Frisvad J.C."/>
            <person name="Nybo J.L."/>
            <person name="Theobald S."/>
            <person name="Kildgaard S."/>
            <person name="Petersen T.I."/>
            <person name="Kuo A."/>
            <person name="Sato A."/>
            <person name="Lyhne E.K."/>
            <person name="Kogle M.E."/>
            <person name="Wiebenga A."/>
            <person name="Kun R.S."/>
            <person name="Lubbers R.J."/>
            <person name="Makela M.R."/>
            <person name="Barry K."/>
            <person name="Chovatia M."/>
            <person name="Clum A."/>
            <person name="Daum C."/>
            <person name="Haridas S."/>
            <person name="He G."/>
            <person name="LaButti K."/>
            <person name="Lipzen A."/>
            <person name="Mondo S."/>
            <person name="Pangilinan J."/>
            <person name="Riley R."/>
            <person name="Salamov A."/>
            <person name="Simmons B.A."/>
            <person name="Magnuson J.K."/>
            <person name="Henrissat B."/>
            <person name="Mortensen U.H."/>
            <person name="Larsen T.O."/>
            <person name="De vries R.P."/>
            <person name="Grigoriev I.V."/>
            <person name="Machida M."/>
            <person name="Baker S.E."/>
            <person name="Andersen M.R."/>
        </authorList>
    </citation>
    <scope>NUCLEOTIDE SEQUENCE [LARGE SCALE GENOMIC DNA]</scope>
    <source>
        <strain evidence="9 10">CBS 117635</strain>
    </source>
</reference>
<evidence type="ECO:0000256" key="6">
    <source>
        <dbReference type="ARBA" id="ARBA00023136"/>
    </source>
</evidence>
<dbReference type="InterPro" id="IPR036259">
    <property type="entry name" value="MFS_trans_sf"/>
</dbReference>
<evidence type="ECO:0000256" key="1">
    <source>
        <dbReference type="ARBA" id="ARBA00004141"/>
    </source>
</evidence>
<evidence type="ECO:0000256" key="5">
    <source>
        <dbReference type="ARBA" id="ARBA00022989"/>
    </source>
</evidence>
<dbReference type="InterPro" id="IPR001958">
    <property type="entry name" value="Tet-R_TetA/multi-R_MdtG-like"/>
</dbReference>
<evidence type="ECO:0000313" key="10">
    <source>
        <dbReference type="Proteomes" id="UP000326289"/>
    </source>
</evidence>
<feature type="transmembrane region" description="Helical" evidence="7">
    <location>
        <begin position="293"/>
        <end position="314"/>
    </location>
</feature>
<dbReference type="PRINTS" id="PR01035">
    <property type="entry name" value="TCRTETA"/>
</dbReference>
<evidence type="ECO:0000256" key="7">
    <source>
        <dbReference type="SAM" id="Phobius"/>
    </source>
</evidence>
<feature type="transmembrane region" description="Helical" evidence="7">
    <location>
        <begin position="88"/>
        <end position="108"/>
    </location>
</feature>
<evidence type="ECO:0000259" key="8">
    <source>
        <dbReference type="PROSITE" id="PS50850"/>
    </source>
</evidence>
<keyword evidence="10" id="KW-1185">Reference proteome</keyword>
<organism evidence="9 10">
    <name type="scientific">Aspergillus minisclerotigenes</name>
    <dbReference type="NCBI Taxonomy" id="656917"/>
    <lineage>
        <taxon>Eukaryota</taxon>
        <taxon>Fungi</taxon>
        <taxon>Dikarya</taxon>
        <taxon>Ascomycota</taxon>
        <taxon>Pezizomycotina</taxon>
        <taxon>Eurotiomycetes</taxon>
        <taxon>Eurotiomycetidae</taxon>
        <taxon>Eurotiales</taxon>
        <taxon>Aspergillaceae</taxon>
        <taxon>Aspergillus</taxon>
        <taxon>Aspergillus subgen. Circumdati</taxon>
    </lineage>
</organism>
<dbReference type="Pfam" id="PF07690">
    <property type="entry name" value="MFS_1"/>
    <property type="match status" value="1"/>
</dbReference>
<dbReference type="PANTHER" id="PTHR23506:SF35">
    <property type="entry name" value="MAJOR FACILITATOR SUPERFAMILY (MFS) PROFILE DOMAIN-CONTAINING PROTEIN-RELATED"/>
    <property type="match status" value="1"/>
</dbReference>
<accession>A0A5N6IZS7</accession>
<dbReference type="PANTHER" id="PTHR23506">
    <property type="entry name" value="GH10249P"/>
    <property type="match status" value="1"/>
</dbReference>
<name>A0A5N6IZS7_9EURO</name>
<feature type="transmembrane region" description="Helical" evidence="7">
    <location>
        <begin position="147"/>
        <end position="170"/>
    </location>
</feature>
<keyword evidence="5 7" id="KW-1133">Transmembrane helix</keyword>
<feature type="transmembrane region" description="Helical" evidence="7">
    <location>
        <begin position="256"/>
        <end position="273"/>
    </location>
</feature>
<dbReference type="Gene3D" id="1.20.1250.20">
    <property type="entry name" value="MFS general substrate transporter like domains"/>
    <property type="match status" value="1"/>
</dbReference>
<dbReference type="GO" id="GO:0022857">
    <property type="term" value="F:transmembrane transporter activity"/>
    <property type="evidence" value="ECO:0007669"/>
    <property type="project" value="InterPro"/>
</dbReference>
<feature type="transmembrane region" description="Helical" evidence="7">
    <location>
        <begin position="55"/>
        <end position="76"/>
    </location>
</feature>
<proteinExistence type="inferred from homology"/>
<feature type="transmembrane region" description="Helical" evidence="7">
    <location>
        <begin position="433"/>
        <end position="454"/>
    </location>
</feature>
<dbReference type="InterPro" id="IPR020846">
    <property type="entry name" value="MFS_dom"/>
</dbReference>
<dbReference type="InterPro" id="IPR011701">
    <property type="entry name" value="MFS"/>
</dbReference>
<gene>
    <name evidence="9" type="ORF">BDV30DRAFT_250060</name>
</gene>
<dbReference type="CDD" id="cd17325">
    <property type="entry name" value="MFS_MdtG_SLC18_like"/>
    <property type="match status" value="1"/>
</dbReference>
<feature type="transmembrane region" description="Helical" evidence="7">
    <location>
        <begin position="321"/>
        <end position="340"/>
    </location>
</feature>
<feature type="transmembrane region" description="Helical" evidence="7">
    <location>
        <begin position="176"/>
        <end position="196"/>
    </location>
</feature>
<feature type="transmembrane region" description="Helical" evidence="7">
    <location>
        <begin position="405"/>
        <end position="427"/>
    </location>
</feature>
<evidence type="ECO:0000313" key="9">
    <source>
        <dbReference type="EMBL" id="KAB8271470.1"/>
    </source>
</evidence>
<evidence type="ECO:0000256" key="3">
    <source>
        <dbReference type="ARBA" id="ARBA00022448"/>
    </source>
</evidence>
<dbReference type="SUPFAM" id="SSF103473">
    <property type="entry name" value="MFS general substrate transporter"/>
    <property type="match status" value="1"/>
</dbReference>
<dbReference type="GO" id="GO:0016020">
    <property type="term" value="C:membrane"/>
    <property type="evidence" value="ECO:0007669"/>
    <property type="project" value="UniProtKB-SubCell"/>
</dbReference>
<dbReference type="Proteomes" id="UP000326289">
    <property type="component" value="Unassembled WGS sequence"/>
</dbReference>
<dbReference type="AlphaFoldDB" id="A0A5N6IZS7"/>
<protein>
    <submittedName>
        <fullName evidence="9">Major facilitator superfamily domain-containing protein</fullName>
    </submittedName>
</protein>
<feature type="transmembrane region" description="Helical" evidence="7">
    <location>
        <begin position="114"/>
        <end position="135"/>
    </location>
</feature>
<comment type="similarity">
    <text evidence="2">Belongs to the major facilitator superfamily. Vesicular transporter family.</text>
</comment>
<feature type="domain" description="Major facilitator superfamily (MFS) profile" evidence="8">
    <location>
        <begin position="17"/>
        <end position="456"/>
    </location>
</feature>
<keyword evidence="3" id="KW-0813">Transport</keyword>